<dbReference type="Proteomes" id="UP000639403">
    <property type="component" value="Unassembled WGS sequence"/>
</dbReference>
<reference evidence="2" key="1">
    <citation type="submission" date="2020-11" db="EMBL/GenBank/DDBJ databases">
        <authorList>
            <person name="Koelle M."/>
            <person name="Horta M.A.C."/>
            <person name="Nowrousian M."/>
            <person name="Ohm R.A."/>
            <person name="Benz P."/>
            <person name="Pilgard A."/>
        </authorList>
    </citation>
    <scope>NUCLEOTIDE SEQUENCE</scope>
    <source>
        <strain evidence="2">FPRL280</strain>
    </source>
</reference>
<gene>
    <name evidence="2" type="ORF">IEO21_07603</name>
</gene>
<proteinExistence type="predicted"/>
<sequence>MSFQSFRLQTHPLPSSPAAGPSSLALALHAPPPPPVDPGAPSPASAPPNLAKKGPYGSGDADDGYTLVFASMAAFEAWRAREEAAKMVEFVKGDTHGSKAVPPRFKDHTKLVCARHSRNGRKKYVKKFPERVRKVPSRKLEGIGCPASISYKTYFDTDEVRAMYIDEHSHEIGPANFPFTKRGRKAAAEQHARAKAARRQDGADGTGSAGGAASSSPQAASSPGAIPPASASSPADGIAGPSSVSAHPHQNPHSHPHPHPQRNGQPALVHAPPAALSLPGQAFQAAIRMIAPLPPPPGLPVDLSQDRWDRMDVLFQSIRENARSFAYPAPSVAALESVLIRLYLESPVAGMGPPPPHAMGGLDMNMDGMPDVGNQGHMGT</sequence>
<evidence type="ECO:0000313" key="2">
    <source>
        <dbReference type="EMBL" id="KAF9809066.1"/>
    </source>
</evidence>
<organism evidence="2 3">
    <name type="scientific">Rhodonia placenta</name>
    <dbReference type="NCBI Taxonomy" id="104341"/>
    <lineage>
        <taxon>Eukaryota</taxon>
        <taxon>Fungi</taxon>
        <taxon>Dikarya</taxon>
        <taxon>Basidiomycota</taxon>
        <taxon>Agaricomycotina</taxon>
        <taxon>Agaricomycetes</taxon>
        <taxon>Polyporales</taxon>
        <taxon>Adustoporiaceae</taxon>
        <taxon>Rhodonia</taxon>
    </lineage>
</organism>
<reference evidence="2" key="2">
    <citation type="journal article" name="Front. Microbiol.">
        <title>Degradative Capacity of Two Strains of Rhodonia placenta: From Phenotype to Genotype.</title>
        <authorList>
            <person name="Kolle M."/>
            <person name="Horta M.A.C."/>
            <person name="Nowrousian M."/>
            <person name="Ohm R.A."/>
            <person name="Benz J.P."/>
            <person name="Pilgard A."/>
        </authorList>
    </citation>
    <scope>NUCLEOTIDE SEQUENCE</scope>
    <source>
        <strain evidence="2">FPRL280</strain>
    </source>
</reference>
<protein>
    <submittedName>
        <fullName evidence="2">Uncharacterized protein</fullName>
    </submittedName>
</protein>
<accession>A0A8H7NXR6</accession>
<evidence type="ECO:0000313" key="3">
    <source>
        <dbReference type="Proteomes" id="UP000639403"/>
    </source>
</evidence>
<dbReference type="AlphaFoldDB" id="A0A8H7NXR6"/>
<feature type="compositionally biased region" description="Low complexity" evidence="1">
    <location>
        <begin position="12"/>
        <end position="29"/>
    </location>
</feature>
<feature type="compositionally biased region" description="Pro residues" evidence="1">
    <location>
        <begin position="30"/>
        <end position="46"/>
    </location>
</feature>
<name>A0A8H7NXR6_9APHY</name>
<comment type="caution">
    <text evidence="2">The sequence shown here is derived from an EMBL/GenBank/DDBJ whole genome shotgun (WGS) entry which is preliminary data.</text>
</comment>
<evidence type="ECO:0000256" key="1">
    <source>
        <dbReference type="SAM" id="MobiDB-lite"/>
    </source>
</evidence>
<feature type="compositionally biased region" description="Basic and acidic residues" evidence="1">
    <location>
        <begin position="186"/>
        <end position="202"/>
    </location>
</feature>
<feature type="region of interest" description="Disordered" evidence="1">
    <location>
        <begin position="1"/>
        <end position="57"/>
    </location>
</feature>
<feature type="compositionally biased region" description="Basic residues" evidence="1">
    <location>
        <begin position="250"/>
        <end position="260"/>
    </location>
</feature>
<feature type="region of interest" description="Disordered" evidence="1">
    <location>
        <begin position="183"/>
        <end position="268"/>
    </location>
</feature>
<feature type="compositionally biased region" description="Low complexity" evidence="1">
    <location>
        <begin position="211"/>
        <end position="249"/>
    </location>
</feature>
<dbReference type="EMBL" id="JADOXO010000221">
    <property type="protein sequence ID" value="KAF9809066.1"/>
    <property type="molecule type" value="Genomic_DNA"/>
</dbReference>